<dbReference type="Proteomes" id="UP000789396">
    <property type="component" value="Unassembled WGS sequence"/>
</dbReference>
<feature type="non-terminal residue" evidence="1">
    <location>
        <position position="44"/>
    </location>
</feature>
<evidence type="ECO:0000313" key="1">
    <source>
        <dbReference type="EMBL" id="CAG8812399.1"/>
    </source>
</evidence>
<comment type="caution">
    <text evidence="1">The sequence shown here is derived from an EMBL/GenBank/DDBJ whole genome shotgun (WGS) entry which is preliminary data.</text>
</comment>
<organism evidence="1 2">
    <name type="scientific">Racocetra fulgida</name>
    <dbReference type="NCBI Taxonomy" id="60492"/>
    <lineage>
        <taxon>Eukaryota</taxon>
        <taxon>Fungi</taxon>
        <taxon>Fungi incertae sedis</taxon>
        <taxon>Mucoromycota</taxon>
        <taxon>Glomeromycotina</taxon>
        <taxon>Glomeromycetes</taxon>
        <taxon>Diversisporales</taxon>
        <taxon>Gigasporaceae</taxon>
        <taxon>Racocetra</taxon>
    </lineage>
</organism>
<feature type="non-terminal residue" evidence="1">
    <location>
        <position position="1"/>
    </location>
</feature>
<keyword evidence="2" id="KW-1185">Reference proteome</keyword>
<reference evidence="1" key="1">
    <citation type="submission" date="2021-06" db="EMBL/GenBank/DDBJ databases">
        <authorList>
            <person name="Kallberg Y."/>
            <person name="Tangrot J."/>
            <person name="Rosling A."/>
        </authorList>
    </citation>
    <scope>NUCLEOTIDE SEQUENCE</scope>
    <source>
        <strain evidence="1">IN212</strain>
    </source>
</reference>
<name>A0A9N9PFU6_9GLOM</name>
<dbReference type="AlphaFoldDB" id="A0A9N9PFU6"/>
<accession>A0A9N9PFU6</accession>
<gene>
    <name evidence="1" type="ORF">RFULGI_LOCUS18902</name>
</gene>
<protein>
    <submittedName>
        <fullName evidence="1">865_t:CDS:1</fullName>
    </submittedName>
</protein>
<sequence>TYCFKITRFSLFTPLEVNIILHFVSLENPSGKLSRHNFAQLLDP</sequence>
<proteinExistence type="predicted"/>
<evidence type="ECO:0000313" key="2">
    <source>
        <dbReference type="Proteomes" id="UP000789396"/>
    </source>
</evidence>
<dbReference type="EMBL" id="CAJVPZ010086926">
    <property type="protein sequence ID" value="CAG8812399.1"/>
    <property type="molecule type" value="Genomic_DNA"/>
</dbReference>